<dbReference type="Pfam" id="PF14693">
    <property type="entry name" value="Ribosomal_TL5_C"/>
    <property type="match status" value="1"/>
</dbReference>
<dbReference type="InterPro" id="IPR037121">
    <property type="entry name" value="Ribosomal_bL25_C"/>
</dbReference>
<dbReference type="InterPro" id="IPR020056">
    <property type="entry name" value="Rbsml_bL25/Gln-tRNA_synth_N"/>
</dbReference>
<dbReference type="NCBIfam" id="TIGR00731">
    <property type="entry name" value="bL25_bact_ctc"/>
    <property type="match status" value="1"/>
</dbReference>
<keyword evidence="3 5" id="KW-0689">Ribosomal protein</keyword>
<evidence type="ECO:0000259" key="6">
    <source>
        <dbReference type="Pfam" id="PF01386"/>
    </source>
</evidence>
<proteinExistence type="inferred from homology"/>
<dbReference type="PANTHER" id="PTHR33284">
    <property type="entry name" value="RIBOSOMAL PROTEIN L25/GLN-TRNA SYNTHETASE, ANTI-CODON-BINDING DOMAIN-CONTAINING PROTEIN"/>
    <property type="match status" value="1"/>
</dbReference>
<dbReference type="InterPro" id="IPR001021">
    <property type="entry name" value="Ribosomal_bL25_long"/>
</dbReference>
<comment type="similarity">
    <text evidence="5">Belongs to the bacterial ribosomal protein bL25 family. CTC subfamily.</text>
</comment>
<dbReference type="GO" id="GO:0006412">
    <property type="term" value="P:translation"/>
    <property type="evidence" value="ECO:0007669"/>
    <property type="project" value="UniProtKB-UniRule"/>
</dbReference>
<dbReference type="InterPro" id="IPR029751">
    <property type="entry name" value="Ribosomal_L25_dom"/>
</dbReference>
<reference evidence="8 9" key="1">
    <citation type="submission" date="2019-03" db="EMBL/GenBank/DDBJ databases">
        <title>Genomic Encyclopedia of Type Strains, Phase IV (KMG-IV): sequencing the most valuable type-strain genomes for metagenomic binning, comparative biology and taxonomic classification.</title>
        <authorList>
            <person name="Goeker M."/>
        </authorList>
    </citation>
    <scope>NUCLEOTIDE SEQUENCE [LARGE SCALE GENOMIC DNA]</scope>
    <source>
        <strain evidence="8 9">DSM 102940</strain>
    </source>
</reference>
<evidence type="ECO:0000313" key="9">
    <source>
        <dbReference type="Proteomes" id="UP000294919"/>
    </source>
</evidence>
<dbReference type="InterPro" id="IPR020057">
    <property type="entry name" value="Ribosomal_bL25_b-dom"/>
</dbReference>
<dbReference type="PANTHER" id="PTHR33284:SF1">
    <property type="entry name" value="RIBOSOMAL PROTEIN L25_GLN-TRNA SYNTHETASE, ANTI-CODON-BINDING DOMAIN-CONTAINING PROTEIN"/>
    <property type="match status" value="1"/>
</dbReference>
<feature type="domain" description="Large ribosomal subunit protein bL25 beta" evidence="7">
    <location>
        <begin position="101"/>
        <end position="180"/>
    </location>
</feature>
<evidence type="ECO:0000313" key="8">
    <source>
        <dbReference type="EMBL" id="TCO72639.1"/>
    </source>
</evidence>
<organism evidence="8 9">
    <name type="scientific">Marinisporobacter balticus</name>
    <dbReference type="NCBI Taxonomy" id="2018667"/>
    <lineage>
        <taxon>Bacteria</taxon>
        <taxon>Bacillati</taxon>
        <taxon>Bacillota</taxon>
        <taxon>Clostridia</taxon>
        <taxon>Peptostreptococcales</taxon>
        <taxon>Thermotaleaceae</taxon>
        <taxon>Marinisporobacter</taxon>
    </lineage>
</organism>
<dbReference type="GO" id="GO:0003735">
    <property type="term" value="F:structural constituent of ribosome"/>
    <property type="evidence" value="ECO:0007669"/>
    <property type="project" value="InterPro"/>
</dbReference>
<dbReference type="InterPro" id="IPR011035">
    <property type="entry name" value="Ribosomal_bL25/Gln-tRNA_synth"/>
</dbReference>
<keyword evidence="9" id="KW-1185">Reference proteome</keyword>
<evidence type="ECO:0000256" key="5">
    <source>
        <dbReference type="HAMAP-Rule" id="MF_01334"/>
    </source>
</evidence>
<dbReference type="RefSeq" id="WP_165916347.1">
    <property type="nucleotide sequence ID" value="NZ_SLWV01000017.1"/>
</dbReference>
<comment type="function">
    <text evidence="5">This is one of the proteins that binds to the 5S RNA in the ribosome where it forms part of the central protuberance.</text>
</comment>
<dbReference type="AlphaFoldDB" id="A0A4R2KP77"/>
<feature type="domain" description="Large ribosomal subunit protein bL25 L25" evidence="6">
    <location>
        <begin position="8"/>
        <end position="92"/>
    </location>
</feature>
<accession>A0A4R2KP77</accession>
<sequence>MLQSNVRADIRGALGSNASHRVRNIGHVPGVVYGRNLDTKCIEIDTKEMDKALRSYGTNVLVDLQIGSEKYTTLVKDVQRDPLTGHLVHIDFQQVCQNERIHTTVPIKLIGKEKVESSISVIQQQLREVHIECLPNHIPESVEVDVSLLSSGNPLKIADVEFGEELSILNEPYEIVVALTRAERIVESSDEEENLFEKVIEGFKDIK</sequence>
<dbReference type="SUPFAM" id="SSF50715">
    <property type="entry name" value="Ribosomal protein L25-like"/>
    <property type="match status" value="1"/>
</dbReference>
<dbReference type="EMBL" id="SLWV01000017">
    <property type="protein sequence ID" value="TCO72639.1"/>
    <property type="molecule type" value="Genomic_DNA"/>
</dbReference>
<dbReference type="GO" id="GO:0022625">
    <property type="term" value="C:cytosolic large ribosomal subunit"/>
    <property type="evidence" value="ECO:0007669"/>
    <property type="project" value="TreeGrafter"/>
</dbReference>
<dbReference type="Gene3D" id="2.40.240.10">
    <property type="entry name" value="Ribosomal Protein L25, Chain P"/>
    <property type="match status" value="1"/>
</dbReference>
<comment type="caution">
    <text evidence="8">The sequence shown here is derived from an EMBL/GenBank/DDBJ whole genome shotgun (WGS) entry which is preliminary data.</text>
</comment>
<evidence type="ECO:0000256" key="3">
    <source>
        <dbReference type="ARBA" id="ARBA00022980"/>
    </source>
</evidence>
<gene>
    <name evidence="5" type="primary">rplY</name>
    <name evidence="5" type="synonym">ctc</name>
    <name evidence="8" type="ORF">EV214_1171</name>
</gene>
<keyword evidence="4 5" id="KW-0687">Ribonucleoprotein</keyword>
<comment type="subunit">
    <text evidence="5">Part of the 50S ribosomal subunit; part of the 5S rRNA/L5/L18/L25 subcomplex. Contacts the 5S rRNA. Binds to the 5S rRNA independently of L5 and L18.</text>
</comment>
<evidence type="ECO:0000259" key="7">
    <source>
        <dbReference type="Pfam" id="PF14693"/>
    </source>
</evidence>
<dbReference type="Pfam" id="PF01386">
    <property type="entry name" value="Ribosomal_L25p"/>
    <property type="match status" value="1"/>
</dbReference>
<dbReference type="HAMAP" id="MF_01334">
    <property type="entry name" value="Ribosomal_bL25_CTC"/>
    <property type="match status" value="1"/>
</dbReference>
<evidence type="ECO:0000256" key="2">
    <source>
        <dbReference type="ARBA" id="ARBA00022884"/>
    </source>
</evidence>
<evidence type="ECO:0000256" key="1">
    <source>
        <dbReference type="ARBA" id="ARBA00022730"/>
    </source>
</evidence>
<protein>
    <recommendedName>
        <fullName evidence="5">Large ribosomal subunit protein bL25</fullName>
    </recommendedName>
    <alternativeName>
        <fullName evidence="5">General stress protein CTC</fullName>
    </alternativeName>
</protein>
<evidence type="ECO:0000256" key="4">
    <source>
        <dbReference type="ARBA" id="ARBA00023274"/>
    </source>
</evidence>
<dbReference type="InterPro" id="IPR020930">
    <property type="entry name" value="Ribosomal_uL5_bac-type"/>
</dbReference>
<keyword evidence="2 5" id="KW-0694">RNA-binding</keyword>
<keyword evidence="1 5" id="KW-0699">rRNA-binding</keyword>
<dbReference type="Proteomes" id="UP000294919">
    <property type="component" value="Unassembled WGS sequence"/>
</dbReference>
<name>A0A4R2KP77_9FIRM</name>
<dbReference type="GO" id="GO:0008097">
    <property type="term" value="F:5S rRNA binding"/>
    <property type="evidence" value="ECO:0007669"/>
    <property type="project" value="InterPro"/>
</dbReference>
<dbReference type="CDD" id="cd00495">
    <property type="entry name" value="Ribosomal_L25_TL5_CTC"/>
    <property type="match status" value="1"/>
</dbReference>
<dbReference type="Gene3D" id="2.170.120.20">
    <property type="entry name" value="Ribosomal protein L25, beta domain"/>
    <property type="match status" value="1"/>
</dbReference>